<gene>
    <name evidence="1" type="ORF">AMJ52_05025</name>
</gene>
<dbReference type="Proteomes" id="UP000051012">
    <property type="component" value="Unassembled WGS sequence"/>
</dbReference>
<organism evidence="1 2">
    <name type="scientific">candidate division TA06 bacterium DG_78</name>
    <dbReference type="NCBI Taxonomy" id="1703772"/>
    <lineage>
        <taxon>Bacteria</taxon>
        <taxon>Bacteria division TA06</taxon>
    </lineage>
</organism>
<evidence type="ECO:0008006" key="3">
    <source>
        <dbReference type="Google" id="ProtNLM"/>
    </source>
</evidence>
<dbReference type="InterPro" id="IPR011990">
    <property type="entry name" value="TPR-like_helical_dom_sf"/>
</dbReference>
<accession>A0A0S7YDI6</accession>
<name>A0A0S7YDI6_UNCT6</name>
<evidence type="ECO:0000313" key="1">
    <source>
        <dbReference type="EMBL" id="KPJ72837.1"/>
    </source>
</evidence>
<protein>
    <recommendedName>
        <fullName evidence="3">MalT-like TPR region domain-containing protein</fullName>
    </recommendedName>
</protein>
<dbReference type="AlphaFoldDB" id="A0A0S7YDI6"/>
<sequence length="158" mass="18381">MSEEKKYTEQECHKRFAIQLNNLVWGLLQKETRTAEDNDKMIHAAHASHYHWTIVGEPVNFQRGEWLISHVYAVLNRPEPALYHAKKCRELTEEHKFVDFDLAFAYEAMARAYASAGNASEAKKYIQLAQEAGEKIKQEEDKKIFMSDFAAEPWYGVK</sequence>
<comment type="caution">
    <text evidence="1">The sequence shown here is derived from an EMBL/GenBank/DDBJ whole genome shotgun (WGS) entry which is preliminary data.</text>
</comment>
<dbReference type="Gene3D" id="1.25.40.10">
    <property type="entry name" value="Tetratricopeptide repeat domain"/>
    <property type="match status" value="1"/>
</dbReference>
<dbReference type="SUPFAM" id="SSF48452">
    <property type="entry name" value="TPR-like"/>
    <property type="match status" value="1"/>
</dbReference>
<dbReference type="EMBL" id="LJNI01000053">
    <property type="protein sequence ID" value="KPJ72837.1"/>
    <property type="molecule type" value="Genomic_DNA"/>
</dbReference>
<proteinExistence type="predicted"/>
<reference evidence="1 2" key="1">
    <citation type="journal article" date="2015" name="Microbiome">
        <title>Genomic resolution of linkages in carbon, nitrogen, and sulfur cycling among widespread estuary sediment bacteria.</title>
        <authorList>
            <person name="Baker B.J."/>
            <person name="Lazar C.S."/>
            <person name="Teske A.P."/>
            <person name="Dick G.J."/>
        </authorList>
    </citation>
    <scope>NUCLEOTIDE SEQUENCE [LARGE SCALE GENOMIC DNA]</scope>
    <source>
        <strain evidence="1">DG_78</strain>
    </source>
</reference>
<evidence type="ECO:0000313" key="2">
    <source>
        <dbReference type="Proteomes" id="UP000051012"/>
    </source>
</evidence>